<comment type="subcellular location">
    <subcellularLocation>
        <location evidence="1">Cell membrane</location>
        <topology evidence="1">Multi-pass membrane protein</topology>
    </subcellularLocation>
</comment>
<evidence type="ECO:0000256" key="4">
    <source>
        <dbReference type="ARBA" id="ARBA00022692"/>
    </source>
</evidence>
<name>A0A6I1PPE1_PARAM</name>
<dbReference type="Proteomes" id="UP000592780">
    <property type="component" value="Unassembled WGS sequence"/>
</dbReference>
<evidence type="ECO:0000313" key="8">
    <source>
        <dbReference type="Proteomes" id="UP000592780"/>
    </source>
</evidence>
<organism evidence="7 8">
    <name type="scientific">Paraburkholderia atlantica</name>
    <dbReference type="NCBI Taxonomy" id="2654982"/>
    <lineage>
        <taxon>Bacteria</taxon>
        <taxon>Pseudomonadati</taxon>
        <taxon>Pseudomonadota</taxon>
        <taxon>Betaproteobacteria</taxon>
        <taxon>Burkholderiales</taxon>
        <taxon>Burkholderiaceae</taxon>
        <taxon>Paraburkholderia</taxon>
    </lineage>
</organism>
<dbReference type="PANTHER" id="PTHR43266:SF2">
    <property type="entry name" value="MAJOR FACILITATOR SUPERFAMILY (MFS) PROFILE DOMAIN-CONTAINING PROTEIN"/>
    <property type="match status" value="1"/>
</dbReference>
<dbReference type="InterPro" id="IPR011701">
    <property type="entry name" value="MFS"/>
</dbReference>
<dbReference type="GO" id="GO:0022857">
    <property type="term" value="F:transmembrane transporter activity"/>
    <property type="evidence" value="ECO:0007669"/>
    <property type="project" value="InterPro"/>
</dbReference>
<reference evidence="7 8" key="1">
    <citation type="submission" date="2020-08" db="EMBL/GenBank/DDBJ databases">
        <title>Genomic Encyclopedia of Type Strains, Phase IV (KMG-V): Genome sequencing to study the core and pangenomes of soil and plant-associated prokaryotes.</title>
        <authorList>
            <person name="Whitman W."/>
        </authorList>
    </citation>
    <scope>NUCLEOTIDE SEQUENCE [LARGE SCALE GENOMIC DNA]</scope>
    <source>
        <strain evidence="7 8">JPY158</strain>
    </source>
</reference>
<dbReference type="SUPFAM" id="SSF103473">
    <property type="entry name" value="MFS general substrate transporter"/>
    <property type="match status" value="1"/>
</dbReference>
<dbReference type="InterPro" id="IPR036259">
    <property type="entry name" value="MFS_trans_sf"/>
</dbReference>
<protein>
    <submittedName>
        <fullName evidence="7">MFS family permease</fullName>
    </submittedName>
</protein>
<evidence type="ECO:0000256" key="6">
    <source>
        <dbReference type="ARBA" id="ARBA00023136"/>
    </source>
</evidence>
<evidence type="ECO:0000313" key="7">
    <source>
        <dbReference type="EMBL" id="MBB5425298.1"/>
    </source>
</evidence>
<keyword evidence="3" id="KW-1003">Cell membrane</keyword>
<dbReference type="AlphaFoldDB" id="A0A6I1PPE1"/>
<dbReference type="OrthoDB" id="9803968at2"/>
<dbReference type="EMBL" id="JACHDD010000005">
    <property type="protein sequence ID" value="MBB5425298.1"/>
    <property type="molecule type" value="Genomic_DNA"/>
</dbReference>
<keyword evidence="6" id="KW-0472">Membrane</keyword>
<keyword evidence="5" id="KW-1133">Transmembrane helix</keyword>
<keyword evidence="8" id="KW-1185">Reference proteome</keyword>
<evidence type="ECO:0000256" key="5">
    <source>
        <dbReference type="ARBA" id="ARBA00022989"/>
    </source>
</evidence>
<evidence type="ECO:0000256" key="1">
    <source>
        <dbReference type="ARBA" id="ARBA00004651"/>
    </source>
</evidence>
<keyword evidence="2" id="KW-0813">Transport</keyword>
<sequence>MKKGFYTIMAAQFFSSLADNALLIAAIALLKDLHAPNWMTPLLKLFFVLSYVVLAAFVGAFADSRPKGRVMFITNTIKVVGCITMLVGAHPLIAYGIVGFGAAAYSPAKYGILTELLPPDRLVAANGWIEGTTVGSIILGTVLGGALISPHIAAPILKWHVPTVNTPAEAAMLVIMGIYVVAALFNLRIPDTGARYPRQEHGPIRLITDFADCFLVLWRDKLGQISLAVTTLFWGAGATLQFIVLKWAEVSLGMSLSEAAILQAVVAVGVAGGAIFAASRVPLKKSLSVLPVGIVMGISVMLMAFYTRDLFPPHWGIYFGRMHVSGYLIFAYIFLMFVGGLSGFFVVPMNALLQHRGHVLLSAGHSIAVQNFNENLSVLVMLCLYAVLVWLDVPVTVVIVLFGTFVCVMMWLVMRRHQANQRAFDSVALIGEAKH</sequence>
<proteinExistence type="predicted"/>
<accession>A0A6I1PPE1</accession>
<comment type="caution">
    <text evidence="7">The sequence shown here is derived from an EMBL/GenBank/DDBJ whole genome shotgun (WGS) entry which is preliminary data.</text>
</comment>
<dbReference type="RefSeq" id="WP_018435502.1">
    <property type="nucleotide sequence ID" value="NZ_JACHDD010000005.1"/>
</dbReference>
<dbReference type="Pfam" id="PF07690">
    <property type="entry name" value="MFS_1"/>
    <property type="match status" value="1"/>
</dbReference>
<gene>
    <name evidence="7" type="ORF">HDG40_003452</name>
</gene>
<dbReference type="GO" id="GO:0005886">
    <property type="term" value="C:plasma membrane"/>
    <property type="evidence" value="ECO:0007669"/>
    <property type="project" value="UniProtKB-SubCell"/>
</dbReference>
<dbReference type="PANTHER" id="PTHR43266">
    <property type="entry name" value="MACROLIDE-EFFLUX PROTEIN"/>
    <property type="match status" value="1"/>
</dbReference>
<dbReference type="Gene3D" id="1.20.1250.20">
    <property type="entry name" value="MFS general substrate transporter like domains"/>
    <property type="match status" value="1"/>
</dbReference>
<keyword evidence="4" id="KW-0812">Transmembrane</keyword>
<dbReference type="NCBIfam" id="NF008397">
    <property type="entry name" value="PRK11195.1"/>
    <property type="match status" value="1"/>
</dbReference>
<evidence type="ECO:0000256" key="2">
    <source>
        <dbReference type="ARBA" id="ARBA00022448"/>
    </source>
</evidence>
<evidence type="ECO:0000256" key="3">
    <source>
        <dbReference type="ARBA" id="ARBA00022475"/>
    </source>
</evidence>